<evidence type="ECO:0000313" key="2">
    <source>
        <dbReference type="EMBL" id="ACL03916.1"/>
    </source>
</evidence>
<proteinExistence type="predicted"/>
<dbReference type="PANTHER" id="PTHR32182">
    <property type="entry name" value="DNA REPLICATION AND REPAIR PROTEIN RECF"/>
    <property type="match status" value="1"/>
</dbReference>
<dbReference type="InterPro" id="IPR003959">
    <property type="entry name" value="ATPase_AAA_core"/>
</dbReference>
<dbReference type="Pfam" id="PF13304">
    <property type="entry name" value="AAA_21"/>
    <property type="match status" value="1"/>
</dbReference>
<dbReference type="Proteomes" id="UP000000739">
    <property type="component" value="Chromosome"/>
</dbReference>
<dbReference type="AlphaFoldDB" id="B8FIC6"/>
<feature type="domain" description="ATPase AAA-type core" evidence="1">
    <location>
        <begin position="24"/>
        <end position="339"/>
    </location>
</feature>
<dbReference type="KEGG" id="dal:Dalk_2223"/>
<keyword evidence="3" id="KW-1185">Reference proteome</keyword>
<dbReference type="GO" id="GO:0000731">
    <property type="term" value="P:DNA synthesis involved in DNA repair"/>
    <property type="evidence" value="ECO:0007669"/>
    <property type="project" value="TreeGrafter"/>
</dbReference>
<dbReference type="eggNOG" id="COG4637">
    <property type="taxonomic scope" value="Bacteria"/>
</dbReference>
<gene>
    <name evidence="2" type="ordered locus">Dalk_2223</name>
</gene>
<dbReference type="RefSeq" id="WP_015946991.1">
    <property type="nucleotide sequence ID" value="NC_011768.1"/>
</dbReference>
<dbReference type="GO" id="GO:0005524">
    <property type="term" value="F:ATP binding"/>
    <property type="evidence" value="ECO:0007669"/>
    <property type="project" value="InterPro"/>
</dbReference>
<dbReference type="GO" id="GO:0016887">
    <property type="term" value="F:ATP hydrolysis activity"/>
    <property type="evidence" value="ECO:0007669"/>
    <property type="project" value="InterPro"/>
</dbReference>
<dbReference type="Gene3D" id="3.40.50.300">
    <property type="entry name" value="P-loop containing nucleotide triphosphate hydrolases"/>
    <property type="match status" value="1"/>
</dbReference>
<reference evidence="2 3" key="1">
    <citation type="journal article" date="2012" name="Environ. Microbiol.">
        <title>The genome sequence of Desulfatibacillum alkenivorans AK-01: a blueprint for anaerobic alkane oxidation.</title>
        <authorList>
            <person name="Callaghan A.V."/>
            <person name="Morris B.E."/>
            <person name="Pereira I.A."/>
            <person name="McInerney M.J."/>
            <person name="Austin R.N."/>
            <person name="Groves J.T."/>
            <person name="Kukor J.J."/>
            <person name="Suflita J.M."/>
            <person name="Young L.Y."/>
            <person name="Zylstra G.J."/>
            <person name="Wawrik B."/>
        </authorList>
    </citation>
    <scope>NUCLEOTIDE SEQUENCE [LARGE SCALE GENOMIC DNA]</scope>
    <source>
        <strain evidence="2 3">AK-01</strain>
    </source>
</reference>
<accession>B8FIC6</accession>
<dbReference type="InterPro" id="IPR027417">
    <property type="entry name" value="P-loop_NTPase"/>
</dbReference>
<dbReference type="PANTHER" id="PTHR32182:SF22">
    <property type="entry name" value="ATP-DEPENDENT ENDONUCLEASE, OLD FAMILY-RELATED"/>
    <property type="match status" value="1"/>
</dbReference>
<dbReference type="EMBL" id="CP001322">
    <property type="protein sequence ID" value="ACL03916.1"/>
    <property type="molecule type" value="Genomic_DNA"/>
</dbReference>
<sequence>MIISRMKFSSFKSMEKVDFQPGVVNIFVGANGSGKSNLLEAIGVLSAAASGRVDDESLKRRGVRPGLPSLYKCAFPGIKESSPIEFSAWNEHASYEVSLLNPIKEPLPEWRYDKENLWEDDKIVIDRRQGDRKKYNPEAGLAALSMVELDAQSPSAKLLKALRDFAIYSPDTNTLRGISPDLQQRPPIGLAGGQLPIALDDLLIPGKPENDSFIEKVRGEALALIDWAESYSTDAFKKIPVSPGFSLMQKVIQFEDRFMKRGRNILSGYDASEGALFVLFHAALAAHPKSPTVCAVDNADHALNPRLAKALLTKVCGWYLDSPRPRQIFLTTHNPQALDGIPLQNDKVRLFTVSRTESGRTVVNRIELNEKLQTMADKGWTLSRLWVMGHLGGVANV</sequence>
<dbReference type="InterPro" id="IPR014555">
    <property type="entry name" value="RecF-like"/>
</dbReference>
<organism evidence="2 3">
    <name type="scientific">Desulfatibacillum aliphaticivorans</name>
    <dbReference type="NCBI Taxonomy" id="218208"/>
    <lineage>
        <taxon>Bacteria</taxon>
        <taxon>Pseudomonadati</taxon>
        <taxon>Thermodesulfobacteriota</taxon>
        <taxon>Desulfobacteria</taxon>
        <taxon>Desulfobacterales</taxon>
        <taxon>Desulfatibacillaceae</taxon>
        <taxon>Desulfatibacillum</taxon>
    </lineage>
</organism>
<evidence type="ECO:0000313" key="3">
    <source>
        <dbReference type="Proteomes" id="UP000000739"/>
    </source>
</evidence>
<dbReference type="SUPFAM" id="SSF52540">
    <property type="entry name" value="P-loop containing nucleoside triphosphate hydrolases"/>
    <property type="match status" value="1"/>
</dbReference>
<dbReference type="GO" id="GO:0006302">
    <property type="term" value="P:double-strand break repair"/>
    <property type="evidence" value="ECO:0007669"/>
    <property type="project" value="TreeGrafter"/>
</dbReference>
<protein>
    <submittedName>
        <fullName evidence="2">SMC domain-containing protein</fullName>
    </submittedName>
</protein>
<dbReference type="HOGENOM" id="CLU_035814_2_0_7"/>
<dbReference type="PIRSF" id="PIRSF029347">
    <property type="entry name" value="RecF"/>
    <property type="match status" value="1"/>
</dbReference>
<name>B8FIC6_DESAL</name>
<evidence type="ECO:0000259" key="1">
    <source>
        <dbReference type="Pfam" id="PF13304"/>
    </source>
</evidence>